<dbReference type="Gene3D" id="1.10.472.10">
    <property type="entry name" value="Cyclin-like"/>
    <property type="match status" value="2"/>
</dbReference>
<dbReference type="InterPro" id="IPR039361">
    <property type="entry name" value="Cyclin"/>
</dbReference>
<organism evidence="3 4">
    <name type="scientific">Cylindrotheca closterium</name>
    <dbReference type="NCBI Taxonomy" id="2856"/>
    <lineage>
        <taxon>Eukaryota</taxon>
        <taxon>Sar</taxon>
        <taxon>Stramenopiles</taxon>
        <taxon>Ochrophyta</taxon>
        <taxon>Bacillariophyta</taxon>
        <taxon>Bacillariophyceae</taxon>
        <taxon>Bacillariophycidae</taxon>
        <taxon>Bacillariales</taxon>
        <taxon>Bacillariaceae</taxon>
        <taxon>Cylindrotheca</taxon>
    </lineage>
</organism>
<keyword evidence="1" id="KW-0195">Cyclin</keyword>
<dbReference type="AlphaFoldDB" id="A0AAD2CHH9"/>
<protein>
    <recommendedName>
        <fullName evidence="2">Cyclin C-terminal domain-containing protein</fullName>
    </recommendedName>
</protein>
<evidence type="ECO:0000313" key="3">
    <source>
        <dbReference type="EMBL" id="CAJ1932958.1"/>
    </source>
</evidence>
<reference evidence="3" key="1">
    <citation type="submission" date="2023-08" db="EMBL/GenBank/DDBJ databases">
        <authorList>
            <person name="Audoor S."/>
            <person name="Bilcke G."/>
        </authorList>
    </citation>
    <scope>NUCLEOTIDE SEQUENCE</scope>
</reference>
<proteinExistence type="predicted"/>
<dbReference type="InterPro" id="IPR036915">
    <property type="entry name" value="Cyclin-like_sf"/>
</dbReference>
<feature type="domain" description="Cyclin C-terminal" evidence="2">
    <location>
        <begin position="139"/>
        <end position="254"/>
    </location>
</feature>
<dbReference type="PANTHER" id="PTHR10177">
    <property type="entry name" value="CYCLINS"/>
    <property type="match status" value="1"/>
</dbReference>
<dbReference type="Pfam" id="PF00134">
    <property type="entry name" value="Cyclin_N"/>
    <property type="match status" value="1"/>
</dbReference>
<dbReference type="SMART" id="SM01332">
    <property type="entry name" value="Cyclin_C"/>
    <property type="match status" value="1"/>
</dbReference>
<comment type="caution">
    <text evidence="3">The sequence shown here is derived from an EMBL/GenBank/DDBJ whole genome shotgun (WGS) entry which is preliminary data.</text>
</comment>
<keyword evidence="4" id="KW-1185">Reference proteome</keyword>
<dbReference type="InterPro" id="IPR004367">
    <property type="entry name" value="Cyclin_C-dom"/>
</dbReference>
<dbReference type="SUPFAM" id="SSF47954">
    <property type="entry name" value="Cyclin-like"/>
    <property type="match status" value="2"/>
</dbReference>
<dbReference type="Pfam" id="PF02984">
    <property type="entry name" value="Cyclin_C"/>
    <property type="match status" value="1"/>
</dbReference>
<name>A0AAD2CHH9_9STRA</name>
<evidence type="ECO:0000256" key="1">
    <source>
        <dbReference type="ARBA" id="ARBA00023127"/>
    </source>
</evidence>
<dbReference type="EMBL" id="CAKOGP040000225">
    <property type="protein sequence ID" value="CAJ1932958.1"/>
    <property type="molecule type" value="Genomic_DNA"/>
</dbReference>
<evidence type="ECO:0000259" key="2">
    <source>
        <dbReference type="SMART" id="SM01332"/>
    </source>
</evidence>
<sequence>MTEIDETHVDVHDILERMKLQESKIYAQAPIEDELVALWRKMLIEWMYYVVDYCRLQRAAVAAASFFFDVAVQKKLVCTPEEHQCAAATALQLALKTHDSTIIKLDKLVKLGRGQFTEKDVVKMEQKILESLEWHLHPPSSYCFLRQFERLLPNTIGQTTRQMITNITSLACEVTLTDHHFLAYHPSEVAHSSMLLALEMIPHEDLPIVQRQCFLLRMASAAEMDCKSKAVLEAFEHLKESMEASPKFATLTETLQKQQKQNARDCRKYYRKRGCYTSSVHNHSPRHVMVGLMSP</sequence>
<evidence type="ECO:0000313" key="4">
    <source>
        <dbReference type="Proteomes" id="UP001295423"/>
    </source>
</evidence>
<gene>
    <name evidence="3" type="ORF">CYCCA115_LOCUS3097</name>
</gene>
<accession>A0AAD2CHH9</accession>
<dbReference type="InterPro" id="IPR006671">
    <property type="entry name" value="Cyclin_N"/>
</dbReference>
<dbReference type="Proteomes" id="UP001295423">
    <property type="component" value="Unassembled WGS sequence"/>
</dbReference>